<evidence type="ECO:0000256" key="1">
    <source>
        <dbReference type="SAM" id="MobiDB-lite"/>
    </source>
</evidence>
<dbReference type="GO" id="GO:0016747">
    <property type="term" value="F:acyltransferase activity, transferring groups other than amino-acyl groups"/>
    <property type="evidence" value="ECO:0007669"/>
    <property type="project" value="InterPro"/>
</dbReference>
<sequence>MSHVATEQENPVTQRDSALTVCAVLWRSWPPQAKGSTWRLWGGTPAFYSVLPVAPASAHKGRFHQRATTPSIGSFVSILPPMGLSISATDNGGCWSKSSFNGDLLSSCAVSFSSVPSWRVPGSPGAKAIPTVSRYHRTQSACVSKVRKGFVPTLTMRRGQHLGNSSFEKLKVRSLVDEATAHSSDLEEMKASSSTSPRSDADAESQSSELEVQDEEIFCRGQQLHAEKETFVGSSESGTSSDFDGRDEEAEAGIEIVEASTNPIEMDYEDMKVDRERDWSIADMKKVDALRNFEYRIGTEKGVLVVQVLRVEHMKAVEELLVDSFAELMGGLLTYRPLLTLTVRQYVRDRYACLPDAVTLIGLYAPAEDNVVMGRTEDNESSNWLLAGTVELSFSNAGHPDIPAGPSPPPGSPYLCNMAVSSAYRRRGIGRELLKAAEELAASKGCEDLYLHCRMVDMAPLNMYQGAGYQIVATDSILSLLSFQRRRYLMKKRIHPHSLPSSTE</sequence>
<evidence type="ECO:0000313" key="4">
    <source>
        <dbReference type="Proteomes" id="UP000077202"/>
    </source>
</evidence>
<comment type="caution">
    <text evidence="3">The sequence shown here is derived from an EMBL/GenBank/DDBJ whole genome shotgun (WGS) entry which is preliminary data.</text>
</comment>
<dbReference type="PROSITE" id="PS51186">
    <property type="entry name" value="GNAT"/>
    <property type="match status" value="1"/>
</dbReference>
<feature type="region of interest" description="Disordered" evidence="1">
    <location>
        <begin position="181"/>
        <end position="212"/>
    </location>
</feature>
<feature type="compositionally biased region" description="Basic and acidic residues" evidence="1">
    <location>
        <begin position="181"/>
        <end position="190"/>
    </location>
</feature>
<organism evidence="3 4">
    <name type="scientific">Marchantia polymorpha subsp. ruderalis</name>
    <dbReference type="NCBI Taxonomy" id="1480154"/>
    <lineage>
        <taxon>Eukaryota</taxon>
        <taxon>Viridiplantae</taxon>
        <taxon>Streptophyta</taxon>
        <taxon>Embryophyta</taxon>
        <taxon>Marchantiophyta</taxon>
        <taxon>Marchantiopsida</taxon>
        <taxon>Marchantiidae</taxon>
        <taxon>Marchantiales</taxon>
        <taxon>Marchantiaceae</taxon>
        <taxon>Marchantia</taxon>
    </lineage>
</organism>
<dbReference type="Proteomes" id="UP000077202">
    <property type="component" value="Unassembled WGS sequence"/>
</dbReference>
<gene>
    <name evidence="3" type="ORF">AXG93_2839s1250</name>
</gene>
<dbReference type="InterPro" id="IPR000182">
    <property type="entry name" value="GNAT_dom"/>
</dbReference>
<evidence type="ECO:0000313" key="3">
    <source>
        <dbReference type="EMBL" id="OAE19029.1"/>
    </source>
</evidence>
<keyword evidence="4" id="KW-1185">Reference proteome</keyword>
<dbReference type="PANTHER" id="PTHR47489:SF2">
    <property type="entry name" value="GCN5-RELATED N-ACETYLTRANSFERASE 5, CHLOROPLASTIC"/>
    <property type="match status" value="1"/>
</dbReference>
<dbReference type="Pfam" id="PF00583">
    <property type="entry name" value="Acetyltransf_1"/>
    <property type="match status" value="1"/>
</dbReference>
<dbReference type="EMBL" id="LVLJ01003949">
    <property type="protein sequence ID" value="OAE19029.1"/>
    <property type="molecule type" value="Genomic_DNA"/>
</dbReference>
<dbReference type="InterPro" id="IPR016181">
    <property type="entry name" value="Acyl_CoA_acyltransferase"/>
</dbReference>
<accession>A0A176VDT6</accession>
<reference evidence="3" key="1">
    <citation type="submission" date="2016-03" db="EMBL/GenBank/DDBJ databases">
        <title>Mechanisms controlling the formation of the plant cell surface in tip-growing cells are functionally conserved among land plants.</title>
        <authorList>
            <person name="Honkanen S."/>
            <person name="Jones V.A."/>
            <person name="Morieri G."/>
            <person name="Champion C."/>
            <person name="Hetherington A.J."/>
            <person name="Kelly S."/>
            <person name="Saint-Marcoux D."/>
            <person name="Proust H."/>
            <person name="Prescott H."/>
            <person name="Dolan L."/>
        </authorList>
    </citation>
    <scope>NUCLEOTIDE SEQUENCE [LARGE SCALE GENOMIC DNA]</scope>
    <source>
        <tissue evidence="3">Whole gametophyte</tissue>
    </source>
</reference>
<feature type="domain" description="N-acetyltransferase" evidence="2">
    <location>
        <begin position="304"/>
        <end position="495"/>
    </location>
</feature>
<dbReference type="Gene3D" id="3.40.630.30">
    <property type="match status" value="1"/>
</dbReference>
<dbReference type="AlphaFoldDB" id="A0A176VDT6"/>
<feature type="compositionally biased region" description="Polar residues" evidence="1">
    <location>
        <begin position="191"/>
        <end position="210"/>
    </location>
</feature>
<dbReference type="PANTHER" id="PTHR47489">
    <property type="entry name" value="ACYL-COA N-ACYLTRANSFERASES (NAT) SUPERFAMILY PROTEIN"/>
    <property type="match status" value="1"/>
</dbReference>
<proteinExistence type="predicted"/>
<dbReference type="CDD" id="cd04301">
    <property type="entry name" value="NAT_SF"/>
    <property type="match status" value="1"/>
</dbReference>
<evidence type="ECO:0000259" key="2">
    <source>
        <dbReference type="PROSITE" id="PS51186"/>
    </source>
</evidence>
<name>A0A176VDT6_MARPO</name>
<protein>
    <recommendedName>
        <fullName evidence="2">N-acetyltransferase domain-containing protein</fullName>
    </recommendedName>
</protein>
<dbReference type="SUPFAM" id="SSF55729">
    <property type="entry name" value="Acyl-CoA N-acyltransferases (Nat)"/>
    <property type="match status" value="1"/>
</dbReference>